<evidence type="ECO:0000313" key="2">
    <source>
        <dbReference type="EMBL" id="DAD78993.1"/>
    </source>
</evidence>
<reference evidence="2" key="1">
    <citation type="journal article" date="2021" name="Proc. Natl. Acad. Sci. U.S.A.">
        <title>A Catalog of Tens of Thousands of Viruses from Human Metagenomes Reveals Hidden Associations with Chronic Diseases.</title>
        <authorList>
            <person name="Tisza M.J."/>
            <person name="Buck C.B."/>
        </authorList>
    </citation>
    <scope>NUCLEOTIDE SEQUENCE</scope>
    <source>
        <strain evidence="2">Ctv4j104</strain>
    </source>
</reference>
<sequence>MPVKAIPQMTAYEKMYNEAASHTGLFDQKQWTYAARKGQADMYLSALRKSDSWNMDEFNKMYNNEFSSTERKLNALYNEAYADRITKKPREYTTMDGTKHKAEMTDYEYTKMLLLERNDYEMNKYNEELAAKIKSENASFFEKLGKTVASPFIQLGAGSADILNTIATAGRAAIDTVAAAAGGGAVGYRDYPVGIRGGDVAKAQLSFLNMLRGKSSVEDYAESTVNVAGNAAKNAGDHFMAYFHDVYTPNTFLSDWAYEMERNSFLMDAQGNLNPVGEVVNGVMFTIGQSLPGMVFGQGAGQYVGALTGSARAASVAATVGSKGAFYGAITMQRVDEAYANMLANDTSVDTGKAILNGVIKSAVEIGVEELLERVIFKNVTGIDAMFFNKTVSSGKGGLTSAGIRRILLDAGQEGLEETLQDFSTYWVDVAFDAYLKTDYWKNLTKGQASFENLMTSFAMGALTSIVGDAAQIVSKNVTAKINDQMVKYYDKQLSGDIRLTDAETKRIRTEAEREVAEGSRRLGADRVLNPTVIDERVAAKTEEALVNKRANLEAKRDAAKARGTTKVVVKVNDDGSIVEKALNPIARYEYDLDMESFIQNIAYVMDNYNGVQAWVNDVLAGKESKSDLDMKTLKTVRDSTTVAAMKAYAAFRMITQIYSGLSQDRIDAANQILSQMQEAVKQKNLDKGIKYHEALLLSKEMLSQLRGIQADTADKIASHLEKSGAQVKTVINTDSDPADFDDTDSPITKETYEKLKNLVKDDSVENVVVTDKDTETKVIDDTLVVDEATAESATPMEIMKAAAESHIVETVRNMDYAVRERATVLKAYRSMRGDDSLTEEEAFRALLFDKKFFRLMLFTYGNRDMYKFLRALSDMTLEEVHNTKDRATVAKLNDILSSMRTALTDYAINIPQVNVEEIVELYPAKQQNSMREHIMRGRWMWDVKQKILAGTMSDDDRTLIRTVIGNLPNINANKKTELIKQIDSGAPSQRLSAVKLLDLATDNVWNHGYDGTLYLKPISLANNIFNAYLQANNLTLKNWLDDSNVNQSTRELMKIMGMDMLAWHKGRFNAFAPKYTFDFQDGALTVYGKKQVIEGFTGYIGELATAEKERKFDDRNVSRLKGKSTAEIKKMLSDKVDIGTASYVTVNDLIANPRLLNDDIRKKITEKYHSVNQDTVRTYLATDYFPNLYPDKLLTVAELQDGTYVLAEGTNMLDMYKKNVKWDFQPDTSYPLSKFMKTSVLPGVMKDTVVQFTEDVSAGADGEFVGYQQPSKGFQNVIKLSNKLLDEGIKYQKFILAHEVQHCYQTINFMNNGGGNVLSSVKDPRFDKLVAEIKTHAPEVIMKSDGTFYTQKSELLRRINAYLYHATAEYDANGFAGSPAIKFTPVISAYEYNRGVLQHVIKLSWGTVLIDEINSTFSPQYKSVEKHDSNWEVNNRTHSVSLVKRDGATITLKDNVTGKEILLKPDEFGSGLAENIASAIDENSTLQDVVDVSEKMFWDSVTTSSDGARRYLTLREDFNNEVTQRELIDLARNNTEARTLSKLSLYLGSGQFLNPDMTFEKYLQTTVPIVRVQYGDKVYRTDVVGFKVIDTQTYDNFIADNTQAIQEFADANTDGDEASLFYGEIKVDDIYLANDDGNILIPSDKATDFDKIDVELNVQDDYETRTIQTAQAKRIQRNGKWVWTQDENAPTKIVVDSEWTQLKDGRWKRIVIGGKSKGYSKKVEYYTIKGGGPKERIGEPHYYYTGDKKIKGRGVAKSKYEGTDLQYFKKPGKRLQMPIPLQNFILSAKERGVDPYLQRMISGTKKGTLNTQKVMDYFVDKDDMDDATFSAINDAFFQNKYIKTAKDLEKWVGYGINFAAARDILTNVDRKLLETKNVDKINDIFDALDKDYKYREYKKSYDERVSNYGRMHSVSESYMKMSFMNRFDGSIDSGASSFKTALWLAYNPKFIVGRKSAEASASFDAAASTDSHSNKTLGDVVGDRVMESSDVEDNIEYNYATEDLLAADLEEKRNIVESLIYTANENALARLWIIREPKLTIEDTKALMYSIDTENMKRLLLNMLINANESTIDNIIKMLSKAKKSRKSGSTILQETKKIEESADKLANSINYTLNKVIGTKLNREQRKLLAKQHPDLFDKNGNFRDELRYTQKIGKRGKPTNHMILKSTKELSELNDKLNAVRTEIKNGVYADKDTVKRFNKFLDKQMKQLEDSMKAKTEKIPVTEQTINAKPHNVKISNEQIYVSTDRDMPELIKQVLNTEFTRMEKTNVTYLSAENEEHVVASVKEIRNQNGELIDSMDSATANDIVDYYLHTSIIPETNRAKLYITVENVLLAYIVESANKGIITLTPENDKGVRERVELSASLHATGLKVFQSVMKQLNPVITIQNALMMSLDLDRKDPEVIAATEKMANYIVTGNPLEIKKAANEFYEFASKRAKYTKSFTEKWLAWQRAAMLSGPGTWARNWVTNIGIGGLNIKGKTVIPGLNQVNDAILRELSKTNNGIAKLFQLLFKTSDKDVEYVDVKTPEELKKTLGETHKVPQYNLPVIKASQQSIDFVHDNVIKSGLLNLIKDGAMKYTEPGKNAASGSGISQLIIDSTYMRLQRDLGFYKYDKKTGERIKKKAGKVGKDGDEYVKTVLGHVQEFVYNRLSDDPWVDRRFSEVLAKTLTADNVDLTKDITDEVATHIVDAYAFAASEFMHKDNLVFYLERKARTNLQTKYGTKKANAILWAYKQFFPFAGAGFNWAMEGLQFTPIGLIDNIRKLNHLEDTIGKMEFAAAKGHQIKNIKFQKYVLQKGITKGIVGTIGLIAGAILAGIGAISLKDDDKYGSTIMIGDFGIDISELYATNGFMLGVTIADNIRKGVKSGDAFNAIVNFSGDVLTELLHQFALADLYNSFRWADSPGDAIMNQVVRIPNTMVPNMWKMIVTITKTRNMKFTSDFEGRVYKYLSDIVPVLGNITGTQIDPYTGKAQIKYLDSEFGTVLINAFNKAQNVKIYPNTISAAEKEAVRLGITKTALTGRYDVNGEKITLSTSGLRRVNTFYGQLNETDLNALFDNKSRYIVENENGKRVSKKYSQMTDDEKNSVIKRIMSNNATISKIYELTQNQGYTYYASEEQYKRLVALGIRKNIYRSTGKLQGFIKK</sequence>
<evidence type="ECO:0000256" key="1">
    <source>
        <dbReference type="SAM" id="Coils"/>
    </source>
</evidence>
<proteinExistence type="predicted"/>
<keyword evidence="1" id="KW-0175">Coiled coil</keyword>
<dbReference type="EMBL" id="BK014855">
    <property type="protein sequence ID" value="DAD78993.1"/>
    <property type="molecule type" value="Genomic_DNA"/>
</dbReference>
<name>A0A8S5M9H3_9CAUD</name>
<accession>A0A8S5M9H3</accession>
<protein>
    <submittedName>
        <fullName evidence="2">Uncharacterized protein</fullName>
    </submittedName>
</protein>
<organism evidence="2">
    <name type="scientific">Siphoviridae sp. ctv4j104</name>
    <dbReference type="NCBI Taxonomy" id="2826510"/>
    <lineage>
        <taxon>Viruses</taxon>
        <taxon>Duplodnaviria</taxon>
        <taxon>Heunggongvirae</taxon>
        <taxon>Uroviricota</taxon>
        <taxon>Caudoviricetes</taxon>
    </lineage>
</organism>
<feature type="coiled-coil region" evidence="1">
    <location>
        <begin position="2166"/>
        <end position="2222"/>
    </location>
</feature>